<dbReference type="Proteomes" id="UP000265520">
    <property type="component" value="Unassembled WGS sequence"/>
</dbReference>
<accession>A0A392TPM5</accession>
<feature type="non-terminal residue" evidence="1">
    <location>
        <position position="1"/>
    </location>
</feature>
<keyword evidence="2" id="KW-1185">Reference proteome</keyword>
<dbReference type="EMBL" id="LXQA010606618">
    <property type="protein sequence ID" value="MCI61795.1"/>
    <property type="molecule type" value="Genomic_DNA"/>
</dbReference>
<evidence type="ECO:0000313" key="2">
    <source>
        <dbReference type="Proteomes" id="UP000265520"/>
    </source>
</evidence>
<reference evidence="1 2" key="1">
    <citation type="journal article" date="2018" name="Front. Plant Sci.">
        <title>Red Clover (Trifolium pratense) and Zigzag Clover (T. medium) - A Picture of Genomic Similarities and Differences.</title>
        <authorList>
            <person name="Dluhosova J."/>
            <person name="Istvanek J."/>
            <person name="Nedelnik J."/>
            <person name="Repkova J."/>
        </authorList>
    </citation>
    <scope>NUCLEOTIDE SEQUENCE [LARGE SCALE GENOMIC DNA]</scope>
    <source>
        <strain evidence="2">cv. 10/8</strain>
        <tissue evidence="1">Leaf</tissue>
    </source>
</reference>
<proteinExistence type="predicted"/>
<sequence length="42" mass="4391">TSARRVLRAATTGTIGSAAGGDAITMATPVIACRENNIYLYY</sequence>
<name>A0A392TPM5_9FABA</name>
<organism evidence="1 2">
    <name type="scientific">Trifolium medium</name>
    <dbReference type="NCBI Taxonomy" id="97028"/>
    <lineage>
        <taxon>Eukaryota</taxon>
        <taxon>Viridiplantae</taxon>
        <taxon>Streptophyta</taxon>
        <taxon>Embryophyta</taxon>
        <taxon>Tracheophyta</taxon>
        <taxon>Spermatophyta</taxon>
        <taxon>Magnoliopsida</taxon>
        <taxon>eudicotyledons</taxon>
        <taxon>Gunneridae</taxon>
        <taxon>Pentapetalae</taxon>
        <taxon>rosids</taxon>
        <taxon>fabids</taxon>
        <taxon>Fabales</taxon>
        <taxon>Fabaceae</taxon>
        <taxon>Papilionoideae</taxon>
        <taxon>50 kb inversion clade</taxon>
        <taxon>NPAAA clade</taxon>
        <taxon>Hologalegina</taxon>
        <taxon>IRL clade</taxon>
        <taxon>Trifolieae</taxon>
        <taxon>Trifolium</taxon>
    </lineage>
</organism>
<evidence type="ECO:0000313" key="1">
    <source>
        <dbReference type="EMBL" id="MCI61795.1"/>
    </source>
</evidence>
<comment type="caution">
    <text evidence="1">The sequence shown here is derived from an EMBL/GenBank/DDBJ whole genome shotgun (WGS) entry which is preliminary data.</text>
</comment>
<dbReference type="AlphaFoldDB" id="A0A392TPM5"/>
<protein>
    <submittedName>
        <fullName evidence="1">Uncharacterized protein</fullName>
    </submittedName>
</protein>